<dbReference type="AlphaFoldDB" id="A0A9Q9N095"/>
<feature type="signal peptide" evidence="1">
    <location>
        <begin position="1"/>
        <end position="21"/>
    </location>
</feature>
<feature type="chain" id="PRO_5040282315" evidence="1">
    <location>
        <begin position="22"/>
        <end position="250"/>
    </location>
</feature>
<keyword evidence="1" id="KW-0732">Signal</keyword>
<gene>
    <name evidence="2" type="ORF">N2J37_11155</name>
</gene>
<dbReference type="Proteomes" id="UP001064206">
    <property type="component" value="Chromosome"/>
</dbReference>
<dbReference type="EMBL" id="CP104450">
    <property type="protein sequence ID" value="UXE40256.1"/>
    <property type="molecule type" value="Genomic_DNA"/>
</dbReference>
<evidence type="ECO:0000256" key="1">
    <source>
        <dbReference type="SAM" id="SignalP"/>
    </source>
</evidence>
<proteinExistence type="predicted"/>
<organism evidence="2 3">
    <name type="scientific">Raoultella ornithinolytica</name>
    <name type="common">Klebsiella ornithinolytica</name>
    <dbReference type="NCBI Taxonomy" id="54291"/>
    <lineage>
        <taxon>Bacteria</taxon>
        <taxon>Pseudomonadati</taxon>
        <taxon>Pseudomonadota</taxon>
        <taxon>Gammaproteobacteria</taxon>
        <taxon>Enterobacterales</taxon>
        <taxon>Enterobacteriaceae</taxon>
        <taxon>Klebsiella/Raoultella group</taxon>
        <taxon>Raoultella</taxon>
    </lineage>
</organism>
<evidence type="ECO:0000313" key="2">
    <source>
        <dbReference type="EMBL" id="UXE40256.1"/>
    </source>
</evidence>
<evidence type="ECO:0000313" key="3">
    <source>
        <dbReference type="Proteomes" id="UP001064206"/>
    </source>
</evidence>
<name>A0A9Q9N095_RAOOR</name>
<protein>
    <submittedName>
        <fullName evidence="2">Uncharacterized protein</fullName>
    </submittedName>
</protein>
<accession>A0A9Q9N095</accession>
<sequence length="250" mass="28029">MKGHLRSLATLVLLASTQATALTDNVKQELMFITKPWAVTHLNELNTDCLWTRGDNGYLNSEASASDGTGVCWDISAVKQAEKLDKDKKLVWHNPPRFDYEYGDKNKCYYRVDKENGLVDLRYGDDAITSGADQCNSEEAKNAALNLATRVEKKVEFGGYTATKNNILGSVTLACFTGGIDSDSRVVSNEERSRRYAELLNLYEGDEINTRRIRNAFNFANLNLRDRYPLDTMGEYRASICNAMVLNGKL</sequence>
<reference evidence="2" key="1">
    <citation type="submission" date="2022-09" db="EMBL/GenBank/DDBJ databases">
        <title>Multidrug resistance Raoultella ornithinolytica Strain MQB_Silv_108.</title>
        <authorList>
            <person name="Quintela-Baluja M."/>
        </authorList>
    </citation>
    <scope>NUCLEOTIDE SEQUENCE</scope>
    <source>
        <strain evidence="2">MQB_Silv_108</strain>
    </source>
</reference>
<dbReference type="RefSeq" id="WP_114505202.1">
    <property type="nucleotide sequence ID" value="NZ_CP038281.1"/>
</dbReference>